<dbReference type="Gene3D" id="1.25.10.10">
    <property type="entry name" value="Leucine-rich Repeat Variant"/>
    <property type="match status" value="3"/>
</dbReference>
<organism evidence="3 4">
    <name type="scientific">Vitis vinifera</name>
    <name type="common">Grape</name>
    <dbReference type="NCBI Taxonomy" id="29760"/>
    <lineage>
        <taxon>Eukaryota</taxon>
        <taxon>Viridiplantae</taxon>
        <taxon>Streptophyta</taxon>
        <taxon>Embryophyta</taxon>
        <taxon>Tracheophyta</taxon>
        <taxon>Spermatophyta</taxon>
        <taxon>Magnoliopsida</taxon>
        <taxon>eudicotyledons</taxon>
        <taxon>Gunneridae</taxon>
        <taxon>Pentapetalae</taxon>
        <taxon>rosids</taxon>
        <taxon>Vitales</taxon>
        <taxon>Vitaceae</taxon>
        <taxon>Viteae</taxon>
        <taxon>Vitis</taxon>
    </lineage>
</organism>
<dbReference type="PANTHER" id="PTHR47451">
    <property type="entry name" value="ARM REPEAT SUPERFAMILY PROTEIN"/>
    <property type="match status" value="1"/>
</dbReference>
<comment type="caution">
    <text evidence="3">The sequence shown here is derived from an EMBL/GenBank/DDBJ whole genome shotgun (WGS) entry which is preliminary data.</text>
</comment>
<accession>A0A438GBE3</accession>
<dbReference type="PANTHER" id="PTHR47451:SF1">
    <property type="entry name" value="ARM REPEAT SUPERFAMILY PROTEIN"/>
    <property type="match status" value="1"/>
</dbReference>
<dbReference type="InterPro" id="IPR011989">
    <property type="entry name" value="ARM-like"/>
</dbReference>
<dbReference type="Proteomes" id="UP000288805">
    <property type="component" value="Unassembled WGS sequence"/>
</dbReference>
<protein>
    <submittedName>
        <fullName evidence="3">Uncharacterized protein</fullName>
    </submittedName>
</protein>
<sequence length="446" mass="49098">MELQIKVAQVVHALNHDSQSRNRVAANQWLVQFQQTDLAWDDRNTINSSSPSLGDGYVALFVRMFGLDNDPLDREQAIVAFSTCEAAAGLLREISSINLYRESVAESGAIEEITGLLRHSSLTSEVKEQSICTLWNLSVDEKLRMKIANTDLLPLAIKSLEDEDIKVKEAAGGVLVNLALSKSLHSIMVEAGGSCHSANDWCGCLQGHDTRLNIDDKNAEIDKNKINAVVGRTQQQFLDRIGAIEVEDERKSQSVSTSQRFTLLPWMDGVAWLVLILGLEDELAISRAVESISDASINAHMRISFKEAGAINNSICQLIESEGVMYPLLNALKHSGTSETLMEKTSDILARILDPAVSESTTGKDVMDSAVITRLIEILKTPSPNLQRKAPSILEFLTIIEQHLDTILSVDIESGLEAVFQQKILDYTESDMDDLELTFRSGKTCG</sequence>
<evidence type="ECO:0000256" key="1">
    <source>
        <dbReference type="ARBA" id="ARBA00022737"/>
    </source>
</evidence>
<evidence type="ECO:0000313" key="3">
    <source>
        <dbReference type="EMBL" id="RVW69542.1"/>
    </source>
</evidence>
<dbReference type="InterPro" id="IPR016024">
    <property type="entry name" value="ARM-type_fold"/>
</dbReference>
<dbReference type="PROSITE" id="PS50176">
    <property type="entry name" value="ARM_REPEAT"/>
    <property type="match status" value="1"/>
</dbReference>
<feature type="repeat" description="ARM" evidence="2">
    <location>
        <begin position="108"/>
        <end position="152"/>
    </location>
</feature>
<evidence type="ECO:0000313" key="4">
    <source>
        <dbReference type="Proteomes" id="UP000288805"/>
    </source>
</evidence>
<dbReference type="SUPFAM" id="SSF48371">
    <property type="entry name" value="ARM repeat"/>
    <property type="match status" value="1"/>
</dbReference>
<reference evidence="3 4" key="1">
    <citation type="journal article" date="2018" name="PLoS Genet.">
        <title>Population sequencing reveals clonal diversity and ancestral inbreeding in the grapevine cultivar Chardonnay.</title>
        <authorList>
            <person name="Roach M.J."/>
            <person name="Johnson D.L."/>
            <person name="Bohlmann J."/>
            <person name="van Vuuren H.J."/>
            <person name="Jones S.J."/>
            <person name="Pretorius I.S."/>
            <person name="Schmidt S.A."/>
            <person name="Borneman A.R."/>
        </authorList>
    </citation>
    <scope>NUCLEOTIDE SEQUENCE [LARGE SCALE GENOMIC DNA]</scope>
    <source>
        <strain evidence="4">cv. Chardonnay</strain>
        <tissue evidence="3">Leaf</tissue>
    </source>
</reference>
<proteinExistence type="predicted"/>
<name>A0A438GBE3_VITVI</name>
<evidence type="ECO:0000256" key="2">
    <source>
        <dbReference type="PROSITE-ProRule" id="PRU00259"/>
    </source>
</evidence>
<dbReference type="AlphaFoldDB" id="A0A438GBE3"/>
<keyword evidence="1" id="KW-0677">Repeat</keyword>
<dbReference type="EMBL" id="QGNW01000493">
    <property type="protein sequence ID" value="RVW69542.1"/>
    <property type="molecule type" value="Genomic_DNA"/>
</dbReference>
<gene>
    <name evidence="3" type="ORF">CK203_062821</name>
</gene>
<dbReference type="InterPro" id="IPR000225">
    <property type="entry name" value="Armadillo"/>
</dbReference>
<dbReference type="SMART" id="SM00185">
    <property type="entry name" value="ARM"/>
    <property type="match status" value="3"/>
</dbReference>